<dbReference type="InterPro" id="IPR000719">
    <property type="entry name" value="Prot_kinase_dom"/>
</dbReference>
<reference evidence="2 4" key="1">
    <citation type="journal article" date="2020" name="Stud. Mycol.">
        <title>101 Dothideomycetes genomes: a test case for predicting lifestyles and emergence of pathogens.</title>
        <authorList>
            <person name="Haridas S."/>
            <person name="Albert R."/>
            <person name="Binder M."/>
            <person name="Bloem J."/>
            <person name="Labutti K."/>
            <person name="Salamov A."/>
            <person name="Andreopoulos B."/>
            <person name="Baker S."/>
            <person name="Barry K."/>
            <person name="Bills G."/>
            <person name="Bluhm B."/>
            <person name="Cannon C."/>
            <person name="Castanera R."/>
            <person name="Culley D."/>
            <person name="Daum C."/>
            <person name="Ezra D."/>
            <person name="Gonzalez J."/>
            <person name="Henrissat B."/>
            <person name="Kuo A."/>
            <person name="Liang C."/>
            <person name="Lipzen A."/>
            <person name="Lutzoni F."/>
            <person name="Magnuson J."/>
            <person name="Mondo S."/>
            <person name="Nolan M."/>
            <person name="Ohm R."/>
            <person name="Pangilinan J."/>
            <person name="Park H.-J."/>
            <person name="Ramirez L."/>
            <person name="Alfaro M."/>
            <person name="Sun H."/>
            <person name="Tritt A."/>
            <person name="Yoshinaga Y."/>
            <person name="Zwiers L.-H."/>
            <person name="Turgeon B."/>
            <person name="Goodwin S."/>
            <person name="Spatafora J."/>
            <person name="Crous P."/>
            <person name="Grigoriev I."/>
        </authorList>
    </citation>
    <scope>NUCLEOTIDE SEQUENCE</scope>
    <source>
        <strain evidence="2 4">CBS 304.34</strain>
    </source>
</reference>
<dbReference type="Pfam" id="PF00069">
    <property type="entry name" value="Pkinase"/>
    <property type="match status" value="1"/>
</dbReference>
<dbReference type="Proteomes" id="UP000504636">
    <property type="component" value="Unplaced"/>
</dbReference>
<dbReference type="PROSITE" id="PS50011">
    <property type="entry name" value="PROTEIN_KINASE_DOM"/>
    <property type="match status" value="1"/>
</dbReference>
<dbReference type="InterPro" id="IPR011009">
    <property type="entry name" value="Kinase-like_dom_sf"/>
</dbReference>
<gene>
    <name evidence="2 4" type="ORF">BDZ99DRAFT_480637</name>
</gene>
<reference evidence="4" key="2">
    <citation type="submission" date="2020-04" db="EMBL/GenBank/DDBJ databases">
        <authorList>
            <consortium name="NCBI Genome Project"/>
        </authorList>
    </citation>
    <scope>NUCLEOTIDE SEQUENCE</scope>
    <source>
        <strain evidence="4">CBS 304.34</strain>
    </source>
</reference>
<dbReference type="GO" id="GO:0005524">
    <property type="term" value="F:ATP binding"/>
    <property type="evidence" value="ECO:0007669"/>
    <property type="project" value="InterPro"/>
</dbReference>
<keyword evidence="2" id="KW-0418">Kinase</keyword>
<dbReference type="GeneID" id="54463234"/>
<reference evidence="4" key="3">
    <citation type="submission" date="2025-04" db="UniProtKB">
        <authorList>
            <consortium name="RefSeq"/>
        </authorList>
    </citation>
    <scope>IDENTIFICATION</scope>
    <source>
        <strain evidence="4">CBS 304.34</strain>
    </source>
</reference>
<dbReference type="GO" id="GO:0004674">
    <property type="term" value="F:protein serine/threonine kinase activity"/>
    <property type="evidence" value="ECO:0007669"/>
    <property type="project" value="TreeGrafter"/>
</dbReference>
<protein>
    <submittedName>
        <fullName evidence="2 4">Kinase-like protein</fullName>
    </submittedName>
</protein>
<name>A0A6A6Y9L5_9PEZI</name>
<evidence type="ECO:0000313" key="2">
    <source>
        <dbReference type="EMBL" id="KAF2805243.1"/>
    </source>
</evidence>
<keyword evidence="3" id="KW-1185">Reference proteome</keyword>
<dbReference type="SUPFAM" id="SSF56112">
    <property type="entry name" value="Protein kinase-like (PK-like)"/>
    <property type="match status" value="1"/>
</dbReference>
<dbReference type="EMBL" id="MU003710">
    <property type="protein sequence ID" value="KAF2805243.1"/>
    <property type="molecule type" value="Genomic_DNA"/>
</dbReference>
<dbReference type="SMART" id="SM00220">
    <property type="entry name" value="S_TKc"/>
    <property type="match status" value="1"/>
</dbReference>
<dbReference type="Gene3D" id="1.10.510.10">
    <property type="entry name" value="Transferase(Phosphotransferase) domain 1"/>
    <property type="match status" value="1"/>
</dbReference>
<dbReference type="PROSITE" id="PS00108">
    <property type="entry name" value="PROTEIN_KINASE_ST"/>
    <property type="match status" value="1"/>
</dbReference>
<evidence type="ECO:0000313" key="4">
    <source>
        <dbReference type="RefSeq" id="XP_033572207.1"/>
    </source>
</evidence>
<sequence length="421" mass="47480">MGLCESWSITWTHNAYDEAHWKPGEEPRRRRLRIIARSSPSQWHIAITFEGSLHPDRIARVNRKQRRQDLEDLCSCLDLNHLQLLDDTVTELLIKREHDTTPPYYENDIAFPDLNLPLRKMPRTDSEYHSIVAHLQLCVREDPFRVQFPLVDCATGIPTEEYSKITKIRELSAGVHEVRITGCDTKPYIYKEVDRPFYTPRDSAVLDQELLNLEKFRGVKNVTQLVAAIISSNPYQTAQASEVDSRKETEVTKAMSLHNSVFSRGILLEYYSNGTLEEMLKNAQDASLSVARPWLKWAFQIANALACLHGQGVAHIDIKPSNILISASDDAVLTDVSGVGGVTREWLAPEMLDVLDPLSERMGSRMRNDVWALGRLLIQMANASCIGKKQLNCIGVSATMEDPSLRPSAQSLVSALFELGT</sequence>
<evidence type="ECO:0000259" key="1">
    <source>
        <dbReference type="PROSITE" id="PS50011"/>
    </source>
</evidence>
<dbReference type="CDD" id="cd00180">
    <property type="entry name" value="PKc"/>
    <property type="match status" value="1"/>
</dbReference>
<feature type="domain" description="Protein kinase" evidence="1">
    <location>
        <begin position="165"/>
        <end position="421"/>
    </location>
</feature>
<accession>A0A6A6Y9L5</accession>
<dbReference type="InterPro" id="IPR051681">
    <property type="entry name" value="Ser/Thr_Kinases-Pseudokinases"/>
</dbReference>
<keyword evidence="2" id="KW-0808">Transferase</keyword>
<evidence type="ECO:0000313" key="3">
    <source>
        <dbReference type="Proteomes" id="UP000504636"/>
    </source>
</evidence>
<dbReference type="AlphaFoldDB" id="A0A6A6Y9L5"/>
<dbReference type="PANTHER" id="PTHR44329">
    <property type="entry name" value="SERINE/THREONINE-PROTEIN KINASE TNNI3K-RELATED"/>
    <property type="match status" value="1"/>
</dbReference>
<proteinExistence type="predicted"/>
<dbReference type="OrthoDB" id="4062651at2759"/>
<organism evidence="2">
    <name type="scientific">Mytilinidion resinicola</name>
    <dbReference type="NCBI Taxonomy" id="574789"/>
    <lineage>
        <taxon>Eukaryota</taxon>
        <taxon>Fungi</taxon>
        <taxon>Dikarya</taxon>
        <taxon>Ascomycota</taxon>
        <taxon>Pezizomycotina</taxon>
        <taxon>Dothideomycetes</taxon>
        <taxon>Pleosporomycetidae</taxon>
        <taxon>Mytilinidiales</taxon>
        <taxon>Mytilinidiaceae</taxon>
        <taxon>Mytilinidion</taxon>
    </lineage>
</organism>
<dbReference type="RefSeq" id="XP_033572207.1">
    <property type="nucleotide sequence ID" value="XM_033722341.1"/>
</dbReference>
<dbReference type="InterPro" id="IPR008271">
    <property type="entry name" value="Ser/Thr_kinase_AS"/>
</dbReference>